<accession>G0NJU5</accession>
<gene>
    <name evidence="2" type="ORF">CAEBREN_15203</name>
</gene>
<reference evidence="3" key="1">
    <citation type="submission" date="2011-07" db="EMBL/GenBank/DDBJ databases">
        <authorList>
            <consortium name="Caenorhabditis brenneri Sequencing and Analysis Consortium"/>
            <person name="Wilson R.K."/>
        </authorList>
    </citation>
    <scope>NUCLEOTIDE SEQUENCE [LARGE SCALE GENOMIC DNA]</scope>
    <source>
        <strain evidence="3">PB2801</strain>
    </source>
</reference>
<evidence type="ECO:0000256" key="1">
    <source>
        <dbReference type="SAM" id="MobiDB-lite"/>
    </source>
</evidence>
<dbReference type="Proteomes" id="UP000008068">
    <property type="component" value="Unassembled WGS sequence"/>
</dbReference>
<proteinExistence type="predicted"/>
<dbReference type="AlphaFoldDB" id="G0NJU5"/>
<dbReference type="HOGENOM" id="CLU_1994600_0_0_1"/>
<sequence>MCEDQTRSSVSSIFFKSSGFWIRRCSRGTAQDINQPVTNLTVPQDSVSIEAARGPNQTEMVPSEEPWPVPGSDIEKRMKRTEVLGITSEVLSTWIEEAEKQWQLSEDSSGLDVFPELPERKDHKN</sequence>
<feature type="region of interest" description="Disordered" evidence="1">
    <location>
        <begin position="53"/>
        <end position="74"/>
    </location>
</feature>
<evidence type="ECO:0000313" key="3">
    <source>
        <dbReference type="Proteomes" id="UP000008068"/>
    </source>
</evidence>
<protein>
    <submittedName>
        <fullName evidence="2">Uncharacterized protein</fullName>
    </submittedName>
</protein>
<dbReference type="InParanoid" id="G0NJU5"/>
<name>G0NJU5_CAEBE</name>
<feature type="region of interest" description="Disordered" evidence="1">
    <location>
        <begin position="103"/>
        <end position="125"/>
    </location>
</feature>
<keyword evidence="3" id="KW-1185">Reference proteome</keyword>
<dbReference type="EMBL" id="GL379897">
    <property type="protein sequence ID" value="EGT32699.1"/>
    <property type="molecule type" value="Genomic_DNA"/>
</dbReference>
<evidence type="ECO:0000313" key="2">
    <source>
        <dbReference type="EMBL" id="EGT32699.1"/>
    </source>
</evidence>
<organism evidence="3">
    <name type="scientific">Caenorhabditis brenneri</name>
    <name type="common">Nematode worm</name>
    <dbReference type="NCBI Taxonomy" id="135651"/>
    <lineage>
        <taxon>Eukaryota</taxon>
        <taxon>Metazoa</taxon>
        <taxon>Ecdysozoa</taxon>
        <taxon>Nematoda</taxon>
        <taxon>Chromadorea</taxon>
        <taxon>Rhabditida</taxon>
        <taxon>Rhabditina</taxon>
        <taxon>Rhabditomorpha</taxon>
        <taxon>Rhabditoidea</taxon>
        <taxon>Rhabditidae</taxon>
        <taxon>Peloderinae</taxon>
        <taxon>Caenorhabditis</taxon>
    </lineage>
</organism>